<dbReference type="Proteomes" id="UP000054988">
    <property type="component" value="Unassembled WGS sequence"/>
</dbReference>
<evidence type="ECO:0000256" key="1">
    <source>
        <dbReference type="SAM" id="MobiDB-lite"/>
    </source>
</evidence>
<dbReference type="AlphaFoldDB" id="A0A0W0EYN1"/>
<sequence>MSITFISGALDQTSSRNKEGGTTSQAPVNVQKIASEQGLIVEDVPITSIMSAL</sequence>
<protein>
    <submittedName>
        <fullName evidence="2">Putative DHS-like NAD/FAD-binding domain-containing protein</fullName>
    </submittedName>
</protein>
<evidence type="ECO:0000313" key="2">
    <source>
        <dbReference type="EMBL" id="KTB29175.1"/>
    </source>
</evidence>
<gene>
    <name evidence="2" type="ORF">WG66_18247</name>
</gene>
<comment type="caution">
    <text evidence="2">The sequence shown here is derived from an EMBL/GenBank/DDBJ whole genome shotgun (WGS) entry which is preliminary data.</text>
</comment>
<dbReference type="EMBL" id="LATX01002446">
    <property type="protein sequence ID" value="KTB29175.1"/>
    <property type="molecule type" value="Genomic_DNA"/>
</dbReference>
<reference evidence="2 3" key="1">
    <citation type="submission" date="2015-12" db="EMBL/GenBank/DDBJ databases">
        <title>Draft genome sequence of Moniliophthora roreri, the causal agent of frosty pod rot of cacao.</title>
        <authorList>
            <person name="Aime M.C."/>
            <person name="Diaz-Valderrama J.R."/>
            <person name="Kijpornyongpan T."/>
            <person name="Phillips-Mora W."/>
        </authorList>
    </citation>
    <scope>NUCLEOTIDE SEQUENCE [LARGE SCALE GENOMIC DNA]</scope>
    <source>
        <strain evidence="2 3">MCA 2952</strain>
    </source>
</reference>
<feature type="region of interest" description="Disordered" evidence="1">
    <location>
        <begin position="1"/>
        <end position="27"/>
    </location>
</feature>
<evidence type="ECO:0000313" key="3">
    <source>
        <dbReference type="Proteomes" id="UP000054988"/>
    </source>
</evidence>
<proteinExistence type="predicted"/>
<name>A0A0W0EYN1_MONRR</name>
<accession>A0A0W0EYN1</accession>
<organism evidence="2 3">
    <name type="scientific">Moniliophthora roreri</name>
    <name type="common">Frosty pod rot fungus</name>
    <name type="synonym">Monilia roreri</name>
    <dbReference type="NCBI Taxonomy" id="221103"/>
    <lineage>
        <taxon>Eukaryota</taxon>
        <taxon>Fungi</taxon>
        <taxon>Dikarya</taxon>
        <taxon>Basidiomycota</taxon>
        <taxon>Agaricomycotina</taxon>
        <taxon>Agaricomycetes</taxon>
        <taxon>Agaricomycetidae</taxon>
        <taxon>Agaricales</taxon>
        <taxon>Marasmiineae</taxon>
        <taxon>Marasmiaceae</taxon>
        <taxon>Moniliophthora</taxon>
    </lineage>
</organism>